<evidence type="ECO:0000313" key="3">
    <source>
        <dbReference type="Proteomes" id="UP000828390"/>
    </source>
</evidence>
<keyword evidence="3" id="KW-1185">Reference proteome</keyword>
<feature type="region of interest" description="Disordered" evidence="1">
    <location>
        <begin position="49"/>
        <end position="78"/>
    </location>
</feature>
<comment type="caution">
    <text evidence="2">The sequence shown here is derived from an EMBL/GenBank/DDBJ whole genome shotgun (WGS) entry which is preliminary data.</text>
</comment>
<name>A0A9D4MWA7_DREPO</name>
<proteinExistence type="predicted"/>
<organism evidence="2 3">
    <name type="scientific">Dreissena polymorpha</name>
    <name type="common">Zebra mussel</name>
    <name type="synonym">Mytilus polymorpha</name>
    <dbReference type="NCBI Taxonomy" id="45954"/>
    <lineage>
        <taxon>Eukaryota</taxon>
        <taxon>Metazoa</taxon>
        <taxon>Spiralia</taxon>
        <taxon>Lophotrochozoa</taxon>
        <taxon>Mollusca</taxon>
        <taxon>Bivalvia</taxon>
        <taxon>Autobranchia</taxon>
        <taxon>Heteroconchia</taxon>
        <taxon>Euheterodonta</taxon>
        <taxon>Imparidentia</taxon>
        <taxon>Neoheterodontei</taxon>
        <taxon>Myida</taxon>
        <taxon>Dreissenoidea</taxon>
        <taxon>Dreissenidae</taxon>
        <taxon>Dreissena</taxon>
    </lineage>
</organism>
<reference evidence="2" key="1">
    <citation type="journal article" date="2019" name="bioRxiv">
        <title>The Genome of the Zebra Mussel, Dreissena polymorpha: A Resource for Invasive Species Research.</title>
        <authorList>
            <person name="McCartney M.A."/>
            <person name="Auch B."/>
            <person name="Kono T."/>
            <person name="Mallez S."/>
            <person name="Zhang Y."/>
            <person name="Obille A."/>
            <person name="Becker A."/>
            <person name="Abrahante J.E."/>
            <person name="Garbe J."/>
            <person name="Badalamenti J.P."/>
            <person name="Herman A."/>
            <person name="Mangelson H."/>
            <person name="Liachko I."/>
            <person name="Sullivan S."/>
            <person name="Sone E.D."/>
            <person name="Koren S."/>
            <person name="Silverstein K.A.T."/>
            <person name="Beckman K.B."/>
            <person name="Gohl D.M."/>
        </authorList>
    </citation>
    <scope>NUCLEOTIDE SEQUENCE</scope>
    <source>
        <strain evidence="2">Duluth1</strain>
        <tissue evidence="2">Whole animal</tissue>
    </source>
</reference>
<dbReference type="EMBL" id="JAIWYP010000001">
    <property type="protein sequence ID" value="KAH3885033.1"/>
    <property type="molecule type" value="Genomic_DNA"/>
</dbReference>
<protein>
    <submittedName>
        <fullName evidence="2">Uncharacterized protein</fullName>
    </submittedName>
</protein>
<dbReference type="AlphaFoldDB" id="A0A9D4MWA7"/>
<gene>
    <name evidence="2" type="ORF">DPMN_009020</name>
</gene>
<sequence>MTGLDGHEMKCTNEVTLQPDPQGVFTRRYYYQIMSEQIREQTAKIRSTVCTKESRMGGGGTTRILKMPNPIKDTVSGKSNKKIEIRQDFDIQKQLAFSIATLTKLEKKIAE</sequence>
<accession>A0A9D4MWA7</accession>
<evidence type="ECO:0000313" key="2">
    <source>
        <dbReference type="EMBL" id="KAH3885033.1"/>
    </source>
</evidence>
<dbReference type="Proteomes" id="UP000828390">
    <property type="component" value="Unassembled WGS sequence"/>
</dbReference>
<reference evidence="2" key="2">
    <citation type="submission" date="2020-11" db="EMBL/GenBank/DDBJ databases">
        <authorList>
            <person name="McCartney M.A."/>
            <person name="Auch B."/>
            <person name="Kono T."/>
            <person name="Mallez S."/>
            <person name="Becker A."/>
            <person name="Gohl D.M."/>
            <person name="Silverstein K.A.T."/>
            <person name="Koren S."/>
            <person name="Bechman K.B."/>
            <person name="Herman A."/>
            <person name="Abrahante J.E."/>
            <person name="Garbe J."/>
        </authorList>
    </citation>
    <scope>NUCLEOTIDE SEQUENCE</scope>
    <source>
        <strain evidence="2">Duluth1</strain>
        <tissue evidence="2">Whole animal</tissue>
    </source>
</reference>
<evidence type="ECO:0000256" key="1">
    <source>
        <dbReference type="SAM" id="MobiDB-lite"/>
    </source>
</evidence>